<dbReference type="Gene3D" id="1.10.10.10">
    <property type="entry name" value="Winged helix-like DNA-binding domain superfamily/Winged helix DNA-binding domain"/>
    <property type="match status" value="1"/>
</dbReference>
<feature type="modified residue" description="4-aspartylphosphate" evidence="3">
    <location>
        <position position="58"/>
    </location>
</feature>
<dbReference type="Pfam" id="PF00072">
    <property type="entry name" value="Response_reg"/>
    <property type="match status" value="1"/>
</dbReference>
<evidence type="ECO:0000259" key="4">
    <source>
        <dbReference type="PROSITE" id="PS50043"/>
    </source>
</evidence>
<dbReference type="InterPro" id="IPR058245">
    <property type="entry name" value="NreC/VraR/RcsB-like_REC"/>
</dbReference>
<dbReference type="SUPFAM" id="SSF46894">
    <property type="entry name" value="C-terminal effector domain of the bipartite response regulators"/>
    <property type="match status" value="1"/>
</dbReference>
<gene>
    <name evidence="6" type="ORF">NA66_10871</name>
</gene>
<dbReference type="SUPFAM" id="SSF52172">
    <property type="entry name" value="CheY-like"/>
    <property type="match status" value="1"/>
</dbReference>
<dbReference type="CDD" id="cd06170">
    <property type="entry name" value="LuxR_C_like"/>
    <property type="match status" value="1"/>
</dbReference>
<dbReference type="PANTHER" id="PTHR43214">
    <property type="entry name" value="TWO-COMPONENT RESPONSE REGULATOR"/>
    <property type="match status" value="1"/>
</dbReference>
<dbReference type="Gene3D" id="3.40.50.2300">
    <property type="match status" value="1"/>
</dbReference>
<evidence type="ECO:0000259" key="5">
    <source>
        <dbReference type="PROSITE" id="PS50110"/>
    </source>
</evidence>
<dbReference type="Pfam" id="PF00196">
    <property type="entry name" value="GerE"/>
    <property type="match status" value="1"/>
</dbReference>
<dbReference type="InterPro" id="IPR000792">
    <property type="entry name" value="Tscrpt_reg_LuxR_C"/>
</dbReference>
<dbReference type="PRINTS" id="PR00038">
    <property type="entry name" value="HTHLUXR"/>
</dbReference>
<reference evidence="6 7" key="1">
    <citation type="submission" date="2018-05" db="EMBL/GenBank/DDBJ databases">
        <title>Comparative genomics of bacterial root endophytes of switchgrass collected from native prairies over two seasons.</title>
        <authorList>
            <person name="Tang Y."/>
        </authorList>
    </citation>
    <scope>NUCLEOTIDE SEQUENCE [LARGE SCALE GENOMIC DNA]</scope>
    <source>
        <strain evidence="6 7">NFIX32</strain>
    </source>
</reference>
<dbReference type="PROSITE" id="PS00622">
    <property type="entry name" value="HTH_LUXR_1"/>
    <property type="match status" value="1"/>
</dbReference>
<evidence type="ECO:0000256" key="3">
    <source>
        <dbReference type="PROSITE-ProRule" id="PRU00169"/>
    </source>
</evidence>
<dbReference type="SMART" id="SM00421">
    <property type="entry name" value="HTH_LUXR"/>
    <property type="match status" value="1"/>
</dbReference>
<name>A0A318HUF2_BURPY</name>
<dbReference type="EMBL" id="QJJY01000087">
    <property type="protein sequence ID" value="PXX20077.1"/>
    <property type="molecule type" value="Genomic_DNA"/>
</dbReference>
<proteinExistence type="predicted"/>
<accession>A0A318HUF2</accession>
<organism evidence="6 7">
    <name type="scientific">Burkholderia pyrrocinia</name>
    <name type="common">Pseudomonas pyrrocinia</name>
    <dbReference type="NCBI Taxonomy" id="60550"/>
    <lineage>
        <taxon>Bacteria</taxon>
        <taxon>Pseudomonadati</taxon>
        <taxon>Pseudomonadota</taxon>
        <taxon>Betaproteobacteria</taxon>
        <taxon>Burkholderiales</taxon>
        <taxon>Burkholderiaceae</taxon>
        <taxon>Burkholderia</taxon>
        <taxon>Burkholderia cepacia complex</taxon>
    </lineage>
</organism>
<evidence type="ECO:0000256" key="2">
    <source>
        <dbReference type="ARBA" id="ARBA00023125"/>
    </source>
</evidence>
<comment type="caution">
    <text evidence="6">The sequence shown here is derived from an EMBL/GenBank/DDBJ whole genome shotgun (WGS) entry which is preliminary data.</text>
</comment>
<sequence length="223" mass="24543">MDQFAIRVMLADDHPAIVCGLLHTLKKHHTVKVVGRAAHSTELMAQLCAHRCDVLVCDYAMPGGDHGDGIPLFALLRRRYPETRIVVHTMHDNAGVIRALLKLGIACMLSKADATEHLLAAIHGAYANGRYFSPTIARVVRQFDLDLPGAGARELTQRESEVVRLFASGMTVDEIAAHLKRSKQTIRSQKINALRKLGLERHASRAGDSLWADAFASPDQSLR</sequence>
<dbReference type="PROSITE" id="PS50043">
    <property type="entry name" value="HTH_LUXR_2"/>
    <property type="match status" value="1"/>
</dbReference>
<dbReference type="CDD" id="cd17535">
    <property type="entry name" value="REC_NarL-like"/>
    <property type="match status" value="1"/>
</dbReference>
<dbReference type="SMART" id="SM00448">
    <property type="entry name" value="REC"/>
    <property type="match status" value="1"/>
</dbReference>
<dbReference type="InterPro" id="IPR036388">
    <property type="entry name" value="WH-like_DNA-bd_sf"/>
</dbReference>
<evidence type="ECO:0000313" key="7">
    <source>
        <dbReference type="Proteomes" id="UP000247755"/>
    </source>
</evidence>
<dbReference type="InterPro" id="IPR011006">
    <property type="entry name" value="CheY-like_superfamily"/>
</dbReference>
<evidence type="ECO:0000256" key="1">
    <source>
        <dbReference type="ARBA" id="ARBA00022553"/>
    </source>
</evidence>
<dbReference type="AlphaFoldDB" id="A0A318HUF2"/>
<dbReference type="GO" id="GO:0003677">
    <property type="term" value="F:DNA binding"/>
    <property type="evidence" value="ECO:0007669"/>
    <property type="project" value="UniProtKB-KW"/>
</dbReference>
<dbReference type="InterPro" id="IPR001789">
    <property type="entry name" value="Sig_transdc_resp-reg_receiver"/>
</dbReference>
<evidence type="ECO:0000313" key="6">
    <source>
        <dbReference type="EMBL" id="PXX20077.1"/>
    </source>
</evidence>
<dbReference type="InterPro" id="IPR016032">
    <property type="entry name" value="Sig_transdc_resp-reg_C-effctor"/>
</dbReference>
<keyword evidence="2" id="KW-0238">DNA-binding</keyword>
<dbReference type="GO" id="GO:0000160">
    <property type="term" value="P:phosphorelay signal transduction system"/>
    <property type="evidence" value="ECO:0007669"/>
    <property type="project" value="InterPro"/>
</dbReference>
<protein>
    <submittedName>
        <fullName evidence="6">Two-component system capsular synthesis response regulator RcsB</fullName>
    </submittedName>
</protein>
<dbReference type="GO" id="GO:0006355">
    <property type="term" value="P:regulation of DNA-templated transcription"/>
    <property type="evidence" value="ECO:0007669"/>
    <property type="project" value="InterPro"/>
</dbReference>
<keyword evidence="1 3" id="KW-0597">Phosphoprotein</keyword>
<dbReference type="InterPro" id="IPR039420">
    <property type="entry name" value="WalR-like"/>
</dbReference>
<feature type="domain" description="HTH luxR-type" evidence="4">
    <location>
        <begin position="148"/>
        <end position="211"/>
    </location>
</feature>
<feature type="domain" description="Response regulatory" evidence="5">
    <location>
        <begin position="7"/>
        <end position="126"/>
    </location>
</feature>
<dbReference type="Proteomes" id="UP000247755">
    <property type="component" value="Unassembled WGS sequence"/>
</dbReference>
<dbReference type="PROSITE" id="PS50110">
    <property type="entry name" value="RESPONSE_REGULATORY"/>
    <property type="match status" value="1"/>
</dbReference>
<dbReference type="PANTHER" id="PTHR43214:SF17">
    <property type="entry name" value="TRANSCRIPTIONAL REGULATORY PROTEIN RCSB"/>
    <property type="match status" value="1"/>
</dbReference>